<dbReference type="Gene3D" id="3.30.1370.120">
    <property type="match status" value="1"/>
</dbReference>
<protein>
    <submittedName>
        <fullName evidence="11">Type II secretion system protein D</fullName>
    </submittedName>
</protein>
<dbReference type="GO" id="GO:0009306">
    <property type="term" value="P:protein secretion"/>
    <property type="evidence" value="ECO:0007669"/>
    <property type="project" value="InterPro"/>
</dbReference>
<dbReference type="GO" id="GO:0015627">
    <property type="term" value="C:type II protein secretion system complex"/>
    <property type="evidence" value="ECO:0007669"/>
    <property type="project" value="TreeGrafter"/>
</dbReference>
<evidence type="ECO:0000313" key="12">
    <source>
        <dbReference type="Proteomes" id="UP000095228"/>
    </source>
</evidence>
<gene>
    <name evidence="11" type="primary">outD_1</name>
    <name evidence="11" type="ORF">Verru16b_01689</name>
</gene>
<evidence type="ECO:0000256" key="7">
    <source>
        <dbReference type="RuleBase" id="RU004004"/>
    </source>
</evidence>
<comment type="similarity">
    <text evidence="6">Belongs to the bacterial secretin family.</text>
</comment>
<dbReference type="GO" id="GO:0009279">
    <property type="term" value="C:cell outer membrane"/>
    <property type="evidence" value="ECO:0007669"/>
    <property type="project" value="UniProtKB-SubCell"/>
</dbReference>
<dbReference type="EMBL" id="CP016094">
    <property type="protein sequence ID" value="AOS44623.1"/>
    <property type="molecule type" value="Genomic_DNA"/>
</dbReference>
<dbReference type="AlphaFoldDB" id="A0A1D8AUR4"/>
<dbReference type="Proteomes" id="UP000095228">
    <property type="component" value="Chromosome"/>
</dbReference>
<evidence type="ECO:0000259" key="10">
    <source>
        <dbReference type="SMART" id="SM00965"/>
    </source>
</evidence>
<dbReference type="Pfam" id="PF00263">
    <property type="entry name" value="Secretin"/>
    <property type="match status" value="1"/>
</dbReference>
<feature type="region of interest" description="Disordered" evidence="8">
    <location>
        <begin position="235"/>
        <end position="306"/>
    </location>
</feature>
<accession>A0A1D8AUR4</accession>
<reference evidence="11 12" key="1">
    <citation type="submission" date="2016-06" db="EMBL/GenBank/DDBJ databases">
        <title>Three novel species with peptidoglycan cell walls form the new genus Lacunisphaera gen. nov. in the family Opitutaceae of the verrucomicrobial subdivision 4.</title>
        <authorList>
            <person name="Rast P."/>
            <person name="Gloeckner I."/>
            <person name="Jogler M."/>
            <person name="Boedeker C."/>
            <person name="Jeske O."/>
            <person name="Wiegand S."/>
            <person name="Reinhardt R."/>
            <person name="Schumann P."/>
            <person name="Rohde M."/>
            <person name="Spring S."/>
            <person name="Gloeckner F.O."/>
            <person name="Jogler C."/>
        </authorList>
    </citation>
    <scope>NUCLEOTIDE SEQUENCE [LARGE SCALE GENOMIC DNA]</scope>
    <source>
        <strain evidence="11 12">IG16b</strain>
    </source>
</reference>
<feature type="domain" description="Secretin/TonB short N-terminal" evidence="10">
    <location>
        <begin position="74"/>
        <end position="122"/>
    </location>
</feature>
<evidence type="ECO:0000256" key="4">
    <source>
        <dbReference type="ARBA" id="ARBA00023136"/>
    </source>
</evidence>
<dbReference type="InterPro" id="IPR005644">
    <property type="entry name" value="NolW-like"/>
</dbReference>
<dbReference type="PRINTS" id="PR01032">
    <property type="entry name" value="PHAGEIV"/>
</dbReference>
<proteinExistence type="inferred from homology"/>
<dbReference type="Gene3D" id="3.55.50.30">
    <property type="match status" value="1"/>
</dbReference>
<comment type="subcellular location">
    <subcellularLocation>
        <location evidence="7">Cell outer membrane</location>
    </subcellularLocation>
    <subcellularLocation>
        <location evidence="1">Membrane</location>
    </subcellularLocation>
</comment>
<evidence type="ECO:0000256" key="8">
    <source>
        <dbReference type="SAM" id="MobiDB-lite"/>
    </source>
</evidence>
<keyword evidence="5" id="KW-0998">Cell outer membrane</keyword>
<sequence>MLITLLATALTLPALAQDATPTPEPAAPAESAVTVEGAAPTAGTVSREHDTLSVDFPDEDIKTILRNVADLFELNLVVPDTLTGKTSIKLRDVTWQQIFQVVLSPVGYTYIPEGNIIKIVSNDTLQQEPAATEVFILNNAAAASIKPTIDGLIDAAAGGKIVIDSRSNALVITERPSRMGRIRTIIDQLDKATAQVMIESQFVEVTDRDVRNIGVNWASLQGVSLGARGLSQEFERTRGQDYTNGGTTSTTNGGTNTNSSTNGSTNSTTNTSNTLANGPVTTTTTINTGGLNTSTTQTNTGSQLGTNAVTGLPQVVLVDSIGTTTSTAAPTSQVNSTTIATAPTTNTTNGSTGNLTDSVTNTLSTTASSAINQLLGLTNTGGTSRLTSAVFSASDFNVIVSALKTQNNTKVVSNPTVVTLNNTEAVLNIGSEFPIPSYTYNSERGTFEVSGFQYKPIGIIMKVTPQVNAQGTIRLALEPEVSQQNGETTFGGAGGATIPIIATRKVKTQISLKDGYTAGIGGLVTSNKNHGGTKVPILGDIPGLGRLFSSKSVNDSTTNLLIFITAKTVNADGAEPGEVFTASALESVGMADKK</sequence>
<evidence type="ECO:0000256" key="9">
    <source>
        <dbReference type="SAM" id="SignalP"/>
    </source>
</evidence>
<feature type="chain" id="PRO_5009105211" evidence="9">
    <location>
        <begin position="17"/>
        <end position="594"/>
    </location>
</feature>
<evidence type="ECO:0000256" key="1">
    <source>
        <dbReference type="ARBA" id="ARBA00004370"/>
    </source>
</evidence>
<dbReference type="InterPro" id="IPR050810">
    <property type="entry name" value="Bact_Secretion_Sys_Channel"/>
</dbReference>
<dbReference type="PANTHER" id="PTHR30332">
    <property type="entry name" value="PROBABLE GENERAL SECRETION PATHWAY PROTEIN D"/>
    <property type="match status" value="1"/>
</dbReference>
<evidence type="ECO:0000256" key="3">
    <source>
        <dbReference type="ARBA" id="ARBA00022729"/>
    </source>
</evidence>
<keyword evidence="3 9" id="KW-0732">Signal</keyword>
<feature type="region of interest" description="Disordered" evidence="8">
    <location>
        <begin position="18"/>
        <end position="47"/>
    </location>
</feature>
<name>A0A1D8AUR4_9BACT</name>
<evidence type="ECO:0000256" key="5">
    <source>
        <dbReference type="ARBA" id="ARBA00023237"/>
    </source>
</evidence>
<dbReference type="STRING" id="1838286.Verru16b_01689"/>
<evidence type="ECO:0000256" key="2">
    <source>
        <dbReference type="ARBA" id="ARBA00022448"/>
    </source>
</evidence>
<dbReference type="InterPro" id="IPR038591">
    <property type="entry name" value="NolW-like_sf"/>
</dbReference>
<dbReference type="PANTHER" id="PTHR30332:SF24">
    <property type="entry name" value="SECRETIN GSPD-RELATED"/>
    <property type="match status" value="1"/>
</dbReference>
<dbReference type="KEGG" id="obg:Verru16b_01689"/>
<evidence type="ECO:0000313" key="11">
    <source>
        <dbReference type="EMBL" id="AOS44623.1"/>
    </source>
</evidence>
<dbReference type="InterPro" id="IPR011662">
    <property type="entry name" value="Secretin/TonB_short_N"/>
</dbReference>
<dbReference type="Pfam" id="PF03958">
    <property type="entry name" value="Secretin_N"/>
    <property type="match status" value="1"/>
</dbReference>
<dbReference type="InterPro" id="IPR004846">
    <property type="entry name" value="T2SS/T3SS_dom"/>
</dbReference>
<evidence type="ECO:0000256" key="6">
    <source>
        <dbReference type="RuleBase" id="RU004003"/>
    </source>
</evidence>
<feature type="compositionally biased region" description="Low complexity" evidence="8">
    <location>
        <begin position="243"/>
        <end position="306"/>
    </location>
</feature>
<organism evidence="11 12">
    <name type="scientific">Lacunisphaera limnophila</name>
    <dbReference type="NCBI Taxonomy" id="1838286"/>
    <lineage>
        <taxon>Bacteria</taxon>
        <taxon>Pseudomonadati</taxon>
        <taxon>Verrucomicrobiota</taxon>
        <taxon>Opitutia</taxon>
        <taxon>Opitutales</taxon>
        <taxon>Opitutaceae</taxon>
        <taxon>Lacunisphaera</taxon>
    </lineage>
</organism>
<keyword evidence="2 7" id="KW-0813">Transport</keyword>
<keyword evidence="4" id="KW-0472">Membrane</keyword>
<keyword evidence="12" id="KW-1185">Reference proteome</keyword>
<feature type="signal peptide" evidence="9">
    <location>
        <begin position="1"/>
        <end position="16"/>
    </location>
</feature>
<dbReference type="SMART" id="SM00965">
    <property type="entry name" value="STN"/>
    <property type="match status" value="1"/>
</dbReference>